<dbReference type="PANTHER" id="PTHR43401">
    <property type="entry name" value="L-THREONINE 3-DEHYDROGENASE"/>
    <property type="match status" value="1"/>
</dbReference>
<dbReference type="GO" id="GO:0016491">
    <property type="term" value="F:oxidoreductase activity"/>
    <property type="evidence" value="ECO:0007669"/>
    <property type="project" value="UniProtKB-KW"/>
</dbReference>
<dbReference type="InterPro" id="IPR013149">
    <property type="entry name" value="ADH-like_C"/>
</dbReference>
<feature type="domain" description="Alcohol dehydrogenase-like N-terminal" evidence="3">
    <location>
        <begin position="28"/>
        <end position="141"/>
    </location>
</feature>
<dbReference type="SUPFAM" id="SSF51735">
    <property type="entry name" value="NAD(P)-binding Rossmann-fold domains"/>
    <property type="match status" value="1"/>
</dbReference>
<dbReference type="PANTHER" id="PTHR43401:SF2">
    <property type="entry name" value="L-THREONINE 3-DEHYDROGENASE"/>
    <property type="match status" value="1"/>
</dbReference>
<dbReference type="InterPro" id="IPR036291">
    <property type="entry name" value="NAD(P)-bd_dom_sf"/>
</dbReference>
<dbReference type="InterPro" id="IPR013154">
    <property type="entry name" value="ADH-like_N"/>
</dbReference>
<dbReference type="Gene3D" id="3.90.180.10">
    <property type="entry name" value="Medium-chain alcohol dehydrogenases, catalytic domain"/>
    <property type="match status" value="1"/>
</dbReference>
<dbReference type="InterPro" id="IPR050129">
    <property type="entry name" value="Zn_alcohol_dh"/>
</dbReference>
<feature type="domain" description="Alcohol dehydrogenase-like C-terminal" evidence="2">
    <location>
        <begin position="178"/>
        <end position="300"/>
    </location>
</feature>
<accession>A0A561DD08</accession>
<evidence type="ECO:0000259" key="3">
    <source>
        <dbReference type="Pfam" id="PF08240"/>
    </source>
</evidence>
<protein>
    <submittedName>
        <fullName evidence="4">L-threonine 3-dehydrogenase</fullName>
    </submittedName>
</protein>
<dbReference type="InterPro" id="IPR011032">
    <property type="entry name" value="GroES-like_sf"/>
</dbReference>
<keyword evidence="5" id="KW-1185">Reference proteome</keyword>
<gene>
    <name evidence="4" type="ORF">FB550_106281</name>
</gene>
<evidence type="ECO:0000313" key="5">
    <source>
        <dbReference type="Proteomes" id="UP000319671"/>
    </source>
</evidence>
<dbReference type="RefSeq" id="WP_144565912.1">
    <property type="nucleotide sequence ID" value="NZ_VIVN01000006.1"/>
</dbReference>
<evidence type="ECO:0000313" key="4">
    <source>
        <dbReference type="EMBL" id="TWE01223.1"/>
    </source>
</evidence>
<dbReference type="AlphaFoldDB" id="A0A561DD08"/>
<dbReference type="Proteomes" id="UP000319671">
    <property type="component" value="Unassembled WGS sequence"/>
</dbReference>
<organism evidence="4 5">
    <name type="scientific">Neobacillus bataviensis</name>
    <dbReference type="NCBI Taxonomy" id="220685"/>
    <lineage>
        <taxon>Bacteria</taxon>
        <taxon>Bacillati</taxon>
        <taxon>Bacillota</taxon>
        <taxon>Bacilli</taxon>
        <taxon>Bacillales</taxon>
        <taxon>Bacillaceae</taxon>
        <taxon>Neobacillus</taxon>
    </lineage>
</organism>
<proteinExistence type="predicted"/>
<dbReference type="SUPFAM" id="SSF50129">
    <property type="entry name" value="GroES-like"/>
    <property type="match status" value="1"/>
</dbReference>
<dbReference type="Gene3D" id="3.40.50.720">
    <property type="entry name" value="NAD(P)-binding Rossmann-like Domain"/>
    <property type="match status" value="1"/>
</dbReference>
<evidence type="ECO:0000259" key="2">
    <source>
        <dbReference type="Pfam" id="PF00107"/>
    </source>
</evidence>
<dbReference type="EMBL" id="VIVN01000006">
    <property type="protein sequence ID" value="TWE01223.1"/>
    <property type="molecule type" value="Genomic_DNA"/>
</dbReference>
<reference evidence="4 5" key="1">
    <citation type="submission" date="2019-06" db="EMBL/GenBank/DDBJ databases">
        <title>Sorghum-associated microbial communities from plants grown in Nebraska, USA.</title>
        <authorList>
            <person name="Schachtman D."/>
        </authorList>
    </citation>
    <scope>NUCLEOTIDE SEQUENCE [LARGE SCALE GENOMIC DNA]</scope>
    <source>
        <strain evidence="4 5">2482</strain>
    </source>
</reference>
<comment type="caution">
    <text evidence="4">The sequence shown here is derived from an EMBL/GenBank/DDBJ whole genome shotgun (WGS) entry which is preliminary data.</text>
</comment>
<keyword evidence="1" id="KW-0560">Oxidoreductase</keyword>
<name>A0A561DD08_9BACI</name>
<dbReference type="Pfam" id="PF08240">
    <property type="entry name" value="ADH_N"/>
    <property type="match status" value="1"/>
</dbReference>
<sequence length="342" mass="36793">MTMKALIKETAAPGLTLTNTREIPVPQKGKVLVRVKIASICGTDLHIYQWDNWAAGAGIKVPCISGHECVAEVVKLGEGAQSVSIGDRISVETHIPCGQCQLCQNGKQHICENLSLFGLHTDGCFSEYAIVPEVTLRKVPDAIPDEIAAMLEPIGVGVHAAQVSDVQGKNVAVLGAGPIGLFSACASLALGARSVSISDLKQSRLELARECGEMTIWNPLETPASTVMGSNAPDVIIETTGSERSLIDALPYLRKGGNVTMAGLFREEVSVNLSRDLVFKEATFKGIHGRKMWDTWDLMETLILQNKLNVAPAATHRFQLEDFSEGFRVASTGEAMKVLLYP</sequence>
<evidence type="ECO:0000256" key="1">
    <source>
        <dbReference type="ARBA" id="ARBA00023002"/>
    </source>
</evidence>
<dbReference type="Pfam" id="PF00107">
    <property type="entry name" value="ADH_zinc_N"/>
    <property type="match status" value="1"/>
</dbReference>